<dbReference type="Gramene" id="TVU30527">
    <property type="protein sequence ID" value="TVU30527"/>
    <property type="gene ID" value="EJB05_22157"/>
</dbReference>
<name>A0A5J9V530_9POAL</name>
<reference evidence="1 2" key="1">
    <citation type="journal article" date="2019" name="Sci. Rep.">
        <title>A high-quality genome of Eragrostis curvula grass provides insights into Poaceae evolution and supports new strategies to enhance forage quality.</title>
        <authorList>
            <person name="Carballo J."/>
            <person name="Santos B.A.C.M."/>
            <person name="Zappacosta D."/>
            <person name="Garbus I."/>
            <person name="Selva J.P."/>
            <person name="Gallo C.A."/>
            <person name="Diaz A."/>
            <person name="Albertini E."/>
            <person name="Caccamo M."/>
            <person name="Echenique V."/>
        </authorList>
    </citation>
    <scope>NUCLEOTIDE SEQUENCE [LARGE SCALE GENOMIC DNA]</scope>
    <source>
        <strain evidence="2">cv. Victoria</strain>
        <tissue evidence="1">Leaf</tissue>
    </source>
</reference>
<gene>
    <name evidence="1" type="ORF">EJB05_22157</name>
</gene>
<organism evidence="1 2">
    <name type="scientific">Eragrostis curvula</name>
    <name type="common">weeping love grass</name>
    <dbReference type="NCBI Taxonomy" id="38414"/>
    <lineage>
        <taxon>Eukaryota</taxon>
        <taxon>Viridiplantae</taxon>
        <taxon>Streptophyta</taxon>
        <taxon>Embryophyta</taxon>
        <taxon>Tracheophyta</taxon>
        <taxon>Spermatophyta</taxon>
        <taxon>Magnoliopsida</taxon>
        <taxon>Liliopsida</taxon>
        <taxon>Poales</taxon>
        <taxon>Poaceae</taxon>
        <taxon>PACMAD clade</taxon>
        <taxon>Chloridoideae</taxon>
        <taxon>Eragrostideae</taxon>
        <taxon>Eragrostidinae</taxon>
        <taxon>Eragrostis</taxon>
    </lineage>
</organism>
<sequence>MCPLSIGQKMIRILVREINGKGIGKDFIGSSRMALFGSSGVYRSWIDAPVSESSKDYIARKSTLEDRRMNYVYKEIKWISVRNVVVLSRSSTSSQLPVG</sequence>
<feature type="non-terminal residue" evidence="1">
    <location>
        <position position="1"/>
    </location>
</feature>
<accession>A0A5J9V530</accession>
<keyword evidence="2" id="KW-1185">Reference proteome</keyword>
<proteinExistence type="predicted"/>
<dbReference type="Proteomes" id="UP000324897">
    <property type="component" value="Chromosome 1"/>
</dbReference>
<dbReference type="AlphaFoldDB" id="A0A5J9V530"/>
<comment type="caution">
    <text evidence="1">The sequence shown here is derived from an EMBL/GenBank/DDBJ whole genome shotgun (WGS) entry which is preliminary data.</text>
</comment>
<evidence type="ECO:0000313" key="2">
    <source>
        <dbReference type="Proteomes" id="UP000324897"/>
    </source>
</evidence>
<protein>
    <submittedName>
        <fullName evidence="1">Uncharacterized protein</fullName>
    </submittedName>
</protein>
<dbReference type="EMBL" id="RWGY01000011">
    <property type="protein sequence ID" value="TVU30527.1"/>
    <property type="molecule type" value="Genomic_DNA"/>
</dbReference>
<evidence type="ECO:0000313" key="1">
    <source>
        <dbReference type="EMBL" id="TVU30527.1"/>
    </source>
</evidence>